<evidence type="ECO:0000313" key="1">
    <source>
        <dbReference type="EMBL" id="EOZ98398.1"/>
    </source>
</evidence>
<dbReference type="Proteomes" id="UP000006073">
    <property type="component" value="Unassembled WGS sequence"/>
</dbReference>
<evidence type="ECO:0000313" key="2">
    <source>
        <dbReference type="Proteomes" id="UP000006073"/>
    </source>
</evidence>
<organism evidence="1 2">
    <name type="scientific">Indibacter alkaliphilus (strain CCUG 57479 / KCTC 22604 / LW1)</name>
    <dbReference type="NCBI Taxonomy" id="1189612"/>
    <lineage>
        <taxon>Bacteria</taxon>
        <taxon>Pseudomonadati</taxon>
        <taxon>Bacteroidota</taxon>
        <taxon>Cytophagia</taxon>
        <taxon>Cytophagales</taxon>
        <taxon>Cyclobacteriaceae</taxon>
    </lineage>
</organism>
<dbReference type="AlphaFoldDB" id="S2E7Z0"/>
<keyword evidence="2" id="KW-1185">Reference proteome</keyword>
<comment type="caution">
    <text evidence="1">The sequence shown here is derived from an EMBL/GenBank/DDBJ whole genome shotgun (WGS) entry which is preliminary data.</text>
</comment>
<name>S2E7Z0_INDAL</name>
<dbReference type="EMBL" id="ALWO02000023">
    <property type="protein sequence ID" value="EOZ98398.1"/>
    <property type="molecule type" value="Genomic_DNA"/>
</dbReference>
<gene>
    <name evidence="1" type="ORF">A33Q_1052</name>
</gene>
<dbReference type="STRING" id="1189612.A33Q_1052"/>
<proteinExistence type="predicted"/>
<protein>
    <submittedName>
        <fullName evidence="1">Uncharacterized protein</fullName>
    </submittedName>
</protein>
<sequence>MEVFRTTVKDQESAALILVKFQSIYPQYKVNFDLDDCDNIFRVEYYENLNIDELQTVFQQNGFSAFLLEDPQF</sequence>
<reference evidence="1 2" key="1">
    <citation type="journal article" date="2013" name="Genome Announc.">
        <title>Draft Genome Sequence of Indibacter alkaliphilus Strain LW1T, Isolated from Lonar Lake, a Haloalkaline Lake in the Buldana District of Maharashtra, India.</title>
        <authorList>
            <person name="Singh A."/>
            <person name="Kumar Jangir P."/>
            <person name="Sharma R."/>
            <person name="Singh A."/>
            <person name="Kumar Pinnaka A."/>
            <person name="Shivaji S."/>
        </authorList>
    </citation>
    <scope>NUCLEOTIDE SEQUENCE [LARGE SCALE GENOMIC DNA]</scope>
    <source>
        <strain evidence="2">CCUG 57479 / KCTC 22604 / LW1</strain>
    </source>
</reference>
<accession>S2E7Z0</accession>